<protein>
    <submittedName>
        <fullName evidence="2">Uncharacterized protein</fullName>
    </submittedName>
</protein>
<evidence type="ECO:0000313" key="3">
    <source>
        <dbReference type="Proteomes" id="UP000217446"/>
    </source>
</evidence>
<dbReference type="Proteomes" id="UP000217446">
    <property type="component" value="Unassembled WGS sequence"/>
</dbReference>
<sequence length="47" mass="4652">MSEMPPEDAVSADDDGNVAHPVPIDSSSAQEGDSGTPADLFPPALGG</sequence>
<dbReference type="RefSeq" id="WP_159064404.1">
    <property type="nucleotide sequence ID" value="NZ_BDQI01000009.1"/>
</dbReference>
<comment type="caution">
    <text evidence="2">The sequence shown here is derived from an EMBL/GenBank/DDBJ whole genome shotgun (WGS) entry which is preliminary data.</text>
</comment>
<gene>
    <name evidence="2" type="ORF">SO3561_04512</name>
</gene>
<keyword evidence="3" id="KW-1185">Reference proteome</keyword>
<dbReference type="EMBL" id="BDQI01000009">
    <property type="protein sequence ID" value="GAX52987.1"/>
    <property type="molecule type" value="Genomic_DNA"/>
</dbReference>
<name>A0A250VFM9_STROL</name>
<accession>A0A250VFM9</accession>
<evidence type="ECO:0000256" key="1">
    <source>
        <dbReference type="SAM" id="MobiDB-lite"/>
    </source>
</evidence>
<reference evidence="3" key="1">
    <citation type="submission" date="2017-05" db="EMBL/GenBank/DDBJ databases">
        <title>Streptomyces olivochromogenes NBRC 3561 whole genome shotgun sequence.</title>
        <authorList>
            <person name="Dohra H."/>
            <person name="Kodani S."/>
        </authorList>
    </citation>
    <scope>NUCLEOTIDE SEQUENCE [LARGE SCALE GENOMIC DNA]</scope>
    <source>
        <strain evidence="3">NBRC 3561</strain>
    </source>
</reference>
<dbReference type="AlphaFoldDB" id="A0A250VFM9"/>
<organism evidence="2 3">
    <name type="scientific">Streptomyces olivochromogenes</name>
    <dbReference type="NCBI Taxonomy" id="1963"/>
    <lineage>
        <taxon>Bacteria</taxon>
        <taxon>Bacillati</taxon>
        <taxon>Actinomycetota</taxon>
        <taxon>Actinomycetes</taxon>
        <taxon>Kitasatosporales</taxon>
        <taxon>Streptomycetaceae</taxon>
        <taxon>Streptomyces</taxon>
    </lineage>
</organism>
<evidence type="ECO:0000313" key="2">
    <source>
        <dbReference type="EMBL" id="GAX52987.1"/>
    </source>
</evidence>
<proteinExistence type="predicted"/>
<feature type="region of interest" description="Disordered" evidence="1">
    <location>
        <begin position="1"/>
        <end position="47"/>
    </location>
</feature>